<evidence type="ECO:0000313" key="2">
    <source>
        <dbReference type="Proteomes" id="UP000265520"/>
    </source>
</evidence>
<accession>A0A392TX35</accession>
<keyword evidence="2" id="KW-1185">Reference proteome</keyword>
<reference evidence="1 2" key="1">
    <citation type="journal article" date="2018" name="Front. Plant Sci.">
        <title>Red Clover (Trifolium pratense) and Zigzag Clover (T. medium) - A Picture of Genomic Similarities and Differences.</title>
        <authorList>
            <person name="Dluhosova J."/>
            <person name="Istvanek J."/>
            <person name="Nedelnik J."/>
            <person name="Repkova J."/>
        </authorList>
    </citation>
    <scope>NUCLEOTIDE SEQUENCE [LARGE SCALE GENOMIC DNA]</scope>
    <source>
        <strain evidence="2">cv. 10/8</strain>
        <tissue evidence="1">Leaf</tissue>
    </source>
</reference>
<name>A0A392TX35_9FABA</name>
<dbReference type="AlphaFoldDB" id="A0A392TX35"/>
<proteinExistence type="predicted"/>
<dbReference type="EMBL" id="LXQA010664163">
    <property type="protein sequence ID" value="MCI64840.1"/>
    <property type="molecule type" value="Genomic_DNA"/>
</dbReference>
<sequence>GVTEEFQRVQKAELIQHSFGSEFATPNARLILKRRLEESF</sequence>
<comment type="caution">
    <text evidence="1">The sequence shown here is derived from an EMBL/GenBank/DDBJ whole genome shotgun (WGS) entry which is preliminary data.</text>
</comment>
<feature type="non-terminal residue" evidence="1">
    <location>
        <position position="1"/>
    </location>
</feature>
<protein>
    <submittedName>
        <fullName evidence="1">Uncharacterized protein</fullName>
    </submittedName>
</protein>
<organism evidence="1 2">
    <name type="scientific">Trifolium medium</name>
    <dbReference type="NCBI Taxonomy" id="97028"/>
    <lineage>
        <taxon>Eukaryota</taxon>
        <taxon>Viridiplantae</taxon>
        <taxon>Streptophyta</taxon>
        <taxon>Embryophyta</taxon>
        <taxon>Tracheophyta</taxon>
        <taxon>Spermatophyta</taxon>
        <taxon>Magnoliopsida</taxon>
        <taxon>eudicotyledons</taxon>
        <taxon>Gunneridae</taxon>
        <taxon>Pentapetalae</taxon>
        <taxon>rosids</taxon>
        <taxon>fabids</taxon>
        <taxon>Fabales</taxon>
        <taxon>Fabaceae</taxon>
        <taxon>Papilionoideae</taxon>
        <taxon>50 kb inversion clade</taxon>
        <taxon>NPAAA clade</taxon>
        <taxon>Hologalegina</taxon>
        <taxon>IRL clade</taxon>
        <taxon>Trifolieae</taxon>
        <taxon>Trifolium</taxon>
    </lineage>
</organism>
<evidence type="ECO:0000313" key="1">
    <source>
        <dbReference type="EMBL" id="MCI64840.1"/>
    </source>
</evidence>
<dbReference type="Proteomes" id="UP000265520">
    <property type="component" value="Unassembled WGS sequence"/>
</dbReference>